<accession>A0ABP1Q297</accession>
<evidence type="ECO:0000313" key="3">
    <source>
        <dbReference type="Proteomes" id="UP001642540"/>
    </source>
</evidence>
<dbReference type="InterPro" id="IPR003100">
    <property type="entry name" value="PAZ_dom"/>
</dbReference>
<protein>
    <recommendedName>
        <fullName evidence="1">PAZ domain-containing protein</fullName>
    </recommendedName>
</protein>
<feature type="domain" description="PAZ" evidence="1">
    <location>
        <begin position="41"/>
        <end position="133"/>
    </location>
</feature>
<reference evidence="2 3" key="1">
    <citation type="submission" date="2024-08" db="EMBL/GenBank/DDBJ databases">
        <authorList>
            <person name="Cucini C."/>
            <person name="Frati F."/>
        </authorList>
    </citation>
    <scope>NUCLEOTIDE SEQUENCE [LARGE SCALE GENOMIC DNA]</scope>
</reference>
<keyword evidence="3" id="KW-1185">Reference proteome</keyword>
<dbReference type="SUPFAM" id="SSF101690">
    <property type="entry name" value="PAZ domain"/>
    <property type="match status" value="1"/>
</dbReference>
<dbReference type="InterPro" id="IPR036085">
    <property type="entry name" value="PAZ_dom_sf"/>
</dbReference>
<gene>
    <name evidence="2" type="ORF">ODALV1_LOCUS5148</name>
</gene>
<name>A0ABP1Q297_9HEXA</name>
<dbReference type="Pfam" id="PF02170">
    <property type="entry name" value="PAZ"/>
    <property type="match status" value="1"/>
</dbReference>
<dbReference type="Gene3D" id="2.170.260.10">
    <property type="entry name" value="paz domain"/>
    <property type="match status" value="1"/>
</dbReference>
<comment type="caution">
    <text evidence="2">The sequence shown here is derived from an EMBL/GenBank/DDBJ whole genome shotgun (WGS) entry which is preliminary data.</text>
</comment>
<dbReference type="EMBL" id="CAXLJM020000015">
    <property type="protein sequence ID" value="CAL8082209.1"/>
    <property type="molecule type" value="Genomic_DNA"/>
</dbReference>
<evidence type="ECO:0000259" key="1">
    <source>
        <dbReference type="PROSITE" id="PS50821"/>
    </source>
</evidence>
<dbReference type="Proteomes" id="UP001642540">
    <property type="component" value="Unassembled WGS sequence"/>
</dbReference>
<sequence>MSDTVTTIIGLTLKRQIITMMTNLLRFESNGEMHVIRRRRGVTEVTPNLQRLLNRITKEIVSSIVMTSYNCRTYQVDDIDWSLNPTTTFHVKGVTTTFAEYYHKRYNLIIQDREQPMILSRPMSTVINFHLLT</sequence>
<dbReference type="SMART" id="SM00949">
    <property type="entry name" value="PAZ"/>
    <property type="match status" value="1"/>
</dbReference>
<organism evidence="2 3">
    <name type="scientific">Orchesella dallaii</name>
    <dbReference type="NCBI Taxonomy" id="48710"/>
    <lineage>
        <taxon>Eukaryota</taxon>
        <taxon>Metazoa</taxon>
        <taxon>Ecdysozoa</taxon>
        <taxon>Arthropoda</taxon>
        <taxon>Hexapoda</taxon>
        <taxon>Collembola</taxon>
        <taxon>Entomobryomorpha</taxon>
        <taxon>Entomobryoidea</taxon>
        <taxon>Orchesellidae</taxon>
        <taxon>Orchesellinae</taxon>
        <taxon>Orchesella</taxon>
    </lineage>
</organism>
<proteinExistence type="predicted"/>
<dbReference type="PROSITE" id="PS50821">
    <property type="entry name" value="PAZ"/>
    <property type="match status" value="1"/>
</dbReference>
<evidence type="ECO:0000313" key="2">
    <source>
        <dbReference type="EMBL" id="CAL8082209.1"/>
    </source>
</evidence>